<reference evidence="5" key="2">
    <citation type="submission" date="2009-11" db="EMBL/GenBank/DDBJ databases">
        <title>The Genome Sequence of Allomyces macrogynus strain ATCC 38327.</title>
        <authorList>
            <consortium name="The Broad Institute Genome Sequencing Platform"/>
            <person name="Russ C."/>
            <person name="Cuomo C."/>
            <person name="Shea T."/>
            <person name="Young S.K."/>
            <person name="Zeng Q."/>
            <person name="Koehrsen M."/>
            <person name="Haas B."/>
            <person name="Borodovsky M."/>
            <person name="Guigo R."/>
            <person name="Alvarado L."/>
            <person name="Berlin A."/>
            <person name="Borenstein D."/>
            <person name="Chen Z."/>
            <person name="Engels R."/>
            <person name="Freedman E."/>
            <person name="Gellesch M."/>
            <person name="Goldberg J."/>
            <person name="Griggs A."/>
            <person name="Gujja S."/>
            <person name="Heiman D."/>
            <person name="Hepburn T."/>
            <person name="Howarth C."/>
            <person name="Jen D."/>
            <person name="Larson L."/>
            <person name="Lewis B."/>
            <person name="Mehta T."/>
            <person name="Park D."/>
            <person name="Pearson M."/>
            <person name="Roberts A."/>
            <person name="Saif S."/>
            <person name="Shenoy N."/>
            <person name="Sisk P."/>
            <person name="Stolte C."/>
            <person name="Sykes S."/>
            <person name="Walk T."/>
            <person name="White J."/>
            <person name="Yandava C."/>
            <person name="Burger G."/>
            <person name="Gray M.W."/>
            <person name="Holland P.W.H."/>
            <person name="King N."/>
            <person name="Lang F.B.F."/>
            <person name="Roger A.J."/>
            <person name="Ruiz-Trillo I."/>
            <person name="Lander E."/>
            <person name="Nusbaum C."/>
        </authorList>
    </citation>
    <scope>NUCLEOTIDE SEQUENCE [LARGE SCALE GENOMIC DNA]</scope>
    <source>
        <strain evidence="5">ATCC 38327</strain>
    </source>
</reference>
<feature type="compositionally biased region" description="Basic residues" evidence="2">
    <location>
        <begin position="249"/>
        <end position="258"/>
    </location>
</feature>
<dbReference type="Proteomes" id="UP000054350">
    <property type="component" value="Unassembled WGS sequence"/>
</dbReference>
<feature type="transmembrane region" description="Helical" evidence="3">
    <location>
        <begin position="12"/>
        <end position="31"/>
    </location>
</feature>
<dbReference type="VEuPathDB" id="FungiDB:AMAG_01850"/>
<evidence type="ECO:0000256" key="3">
    <source>
        <dbReference type="SAM" id="Phobius"/>
    </source>
</evidence>
<keyword evidence="1" id="KW-0175">Coiled coil</keyword>
<keyword evidence="3" id="KW-0812">Transmembrane</keyword>
<feature type="region of interest" description="Disordered" evidence="2">
    <location>
        <begin position="196"/>
        <end position="266"/>
    </location>
</feature>
<dbReference type="InterPro" id="IPR019153">
    <property type="entry name" value="DDRGK_dom-contain"/>
</dbReference>
<dbReference type="STRING" id="578462.A0A0L0S0V7"/>
<feature type="region of interest" description="Disordered" evidence="2">
    <location>
        <begin position="150"/>
        <end position="177"/>
    </location>
</feature>
<sequence>MDFDFDFDDLEWIDWAILFTPFVGLATWLVYSLATPKPTTTIPLPAVPVSTAPETLHRDPVDSAPILVQREIHSESTSVQPLDVPLADGPAVPQRIAPQSEDLQKISPRTVVPPLADALLAFAQPANPQPAAPQPANSLLTAATAPQIEQEPVENVESSAAEPSPQANAEPAAVSARHHLDRVPEATILEPEPVAPVMAHPGEPEHAPENPPEPPPVAGSSAQARLEAARAEQLARLEAQEASNGVLHQPRRLGKKKARSNEMRENMRRHREWEVAYFEEREKRRVAQAEDRARRAAEQEELQQEEEARRAKELLAEQKRRERELAWKELEEAQKQSVYDIEDVAEQYFKDRCVVDLEVAAKELDVRLDELQVFVEDNLEEEKWIGQFDDQGRFIYLDRERIALIRQQLLEHGRIAKFEARALLLPVHG</sequence>
<keyword evidence="3" id="KW-0472">Membrane</keyword>
<dbReference type="AlphaFoldDB" id="A0A0L0S0V7"/>
<evidence type="ECO:0000256" key="1">
    <source>
        <dbReference type="SAM" id="Coils"/>
    </source>
</evidence>
<feature type="compositionally biased region" description="Basic and acidic residues" evidence="2">
    <location>
        <begin position="227"/>
        <end position="239"/>
    </location>
</feature>
<evidence type="ECO:0000256" key="2">
    <source>
        <dbReference type="SAM" id="MobiDB-lite"/>
    </source>
</evidence>
<reference evidence="4 5" key="1">
    <citation type="submission" date="2009-11" db="EMBL/GenBank/DDBJ databases">
        <title>Annotation of Allomyces macrogynus ATCC 38327.</title>
        <authorList>
            <consortium name="The Broad Institute Genome Sequencing Platform"/>
            <person name="Russ C."/>
            <person name="Cuomo C."/>
            <person name="Burger G."/>
            <person name="Gray M.W."/>
            <person name="Holland P.W.H."/>
            <person name="King N."/>
            <person name="Lang F.B.F."/>
            <person name="Roger A.J."/>
            <person name="Ruiz-Trillo I."/>
            <person name="Young S.K."/>
            <person name="Zeng Q."/>
            <person name="Gargeya S."/>
            <person name="Fitzgerald M."/>
            <person name="Haas B."/>
            <person name="Abouelleil A."/>
            <person name="Alvarado L."/>
            <person name="Arachchi H.M."/>
            <person name="Berlin A."/>
            <person name="Chapman S.B."/>
            <person name="Gearin G."/>
            <person name="Goldberg J."/>
            <person name="Griggs A."/>
            <person name="Gujja S."/>
            <person name="Hansen M."/>
            <person name="Heiman D."/>
            <person name="Howarth C."/>
            <person name="Larimer J."/>
            <person name="Lui A."/>
            <person name="MacDonald P.J.P."/>
            <person name="McCowen C."/>
            <person name="Montmayeur A."/>
            <person name="Murphy C."/>
            <person name="Neiman D."/>
            <person name="Pearson M."/>
            <person name="Priest M."/>
            <person name="Roberts A."/>
            <person name="Saif S."/>
            <person name="Shea T."/>
            <person name="Sisk P."/>
            <person name="Stolte C."/>
            <person name="Sykes S."/>
            <person name="Wortman J."/>
            <person name="Nusbaum C."/>
            <person name="Birren B."/>
        </authorList>
    </citation>
    <scope>NUCLEOTIDE SEQUENCE [LARGE SCALE GENOMIC DNA]</scope>
    <source>
        <strain evidence="4 5">ATCC 38327</strain>
    </source>
</reference>
<proteinExistence type="predicted"/>
<evidence type="ECO:0008006" key="6">
    <source>
        <dbReference type="Google" id="ProtNLM"/>
    </source>
</evidence>
<keyword evidence="5" id="KW-1185">Reference proteome</keyword>
<organism evidence="4 5">
    <name type="scientific">Allomyces macrogynus (strain ATCC 38327)</name>
    <name type="common">Allomyces javanicus var. macrogynus</name>
    <dbReference type="NCBI Taxonomy" id="578462"/>
    <lineage>
        <taxon>Eukaryota</taxon>
        <taxon>Fungi</taxon>
        <taxon>Fungi incertae sedis</taxon>
        <taxon>Blastocladiomycota</taxon>
        <taxon>Blastocladiomycetes</taxon>
        <taxon>Blastocladiales</taxon>
        <taxon>Blastocladiaceae</taxon>
        <taxon>Allomyces</taxon>
    </lineage>
</organism>
<protein>
    <recommendedName>
        <fullName evidence="6">DDRGK domain-containing protein 1</fullName>
    </recommendedName>
</protein>
<accession>A0A0L0S0V7</accession>
<dbReference type="OrthoDB" id="5598741at2759"/>
<dbReference type="Pfam" id="PF09756">
    <property type="entry name" value="DDRGK"/>
    <property type="match status" value="1"/>
</dbReference>
<evidence type="ECO:0000313" key="5">
    <source>
        <dbReference type="Proteomes" id="UP000054350"/>
    </source>
</evidence>
<feature type="coiled-coil region" evidence="1">
    <location>
        <begin position="279"/>
        <end position="336"/>
    </location>
</feature>
<dbReference type="EMBL" id="GG745330">
    <property type="protein sequence ID" value="KNE56006.1"/>
    <property type="molecule type" value="Genomic_DNA"/>
</dbReference>
<evidence type="ECO:0000313" key="4">
    <source>
        <dbReference type="EMBL" id="KNE56006.1"/>
    </source>
</evidence>
<keyword evidence="3" id="KW-1133">Transmembrane helix</keyword>
<name>A0A0L0S0V7_ALLM3</name>
<gene>
    <name evidence="4" type="ORF">AMAG_01850</name>
</gene>